<proteinExistence type="predicted"/>
<keyword evidence="3" id="KW-1185">Reference proteome</keyword>
<comment type="caution">
    <text evidence="2">The sequence shown here is derived from an EMBL/GenBank/DDBJ whole genome shotgun (WGS) entry which is preliminary data.</text>
</comment>
<feature type="region of interest" description="Disordered" evidence="1">
    <location>
        <begin position="135"/>
        <end position="164"/>
    </location>
</feature>
<dbReference type="Pfam" id="PF11951">
    <property type="entry name" value="Fungal_trans_2"/>
    <property type="match status" value="1"/>
</dbReference>
<sequence length="599" mass="66749">MDRSEPTRNSIAEAARVDETEQLTGEKPAGPAFEFINLTGDESHHGHDTVTRKRVRTHARRHPVDCKKPKAKLVVEAGPETPKFEFINLNREAGQNEKDDVLKKKIRVHAGRSRVRKSGPLVQSESVANGNNKLHEVQSHDAEPLSLGTGSSNSSDRASPSWITSEDEDVSMSLIVCQDPSTFDGMQGTWSTVQQERNSPDFALSRSGGRDIGQSIPLSIQFNTDRYLGSYNLPNHTRPRIAVLVHQLLSLLVDTQIILAMNPEQDWISFAAMDRALFHASLAVSAIYYDTGSNSLVHSQETIKVVARRLATSSSQVSNVTIAAVALLVLHDTLSETTANSTLHMGGLERMVAARGGLKALPGRLSITLAMIDVFYATTWDCAPRFPMTHPNLEAAMDLQNLALRGSPGLKPMSLTKLLAPDWDMFDIVHVCRLLAISFQIWPLSLADRTTMNESLYLVRYRLLKRSDETAPFPEPFRLATMIYLNLLVRRMPYANTASLAIKLAESIQVEDLQYYDPALTLWILVIGGCVARGSRERHVFIEGLLQICDVPSWEEFERAYESVLSLDKACKLQCVDLWKEMQLRKGARDYQLGCNELT</sequence>
<protein>
    <submittedName>
        <fullName evidence="2">Uncharacterized protein</fullName>
    </submittedName>
</protein>
<dbReference type="PANTHER" id="PTHR37540:SF5">
    <property type="entry name" value="TRANSCRIPTION FACTOR DOMAIN-CONTAINING PROTEIN"/>
    <property type="match status" value="1"/>
</dbReference>
<dbReference type="PANTHER" id="PTHR37540">
    <property type="entry name" value="TRANSCRIPTION FACTOR (ACR-2), PUTATIVE-RELATED-RELATED"/>
    <property type="match status" value="1"/>
</dbReference>
<feature type="region of interest" description="Disordered" evidence="1">
    <location>
        <begin position="1"/>
        <end position="32"/>
    </location>
</feature>
<name>A0ABR4PRD0_9HELO</name>
<reference evidence="2 3" key="1">
    <citation type="submission" date="2024-06" db="EMBL/GenBank/DDBJ databases">
        <title>Complete genome of Phlyctema vagabunda strain 19-DSS-EL-015.</title>
        <authorList>
            <person name="Fiorenzani C."/>
        </authorList>
    </citation>
    <scope>NUCLEOTIDE SEQUENCE [LARGE SCALE GENOMIC DNA]</scope>
    <source>
        <strain evidence="2 3">19-DSS-EL-015</strain>
    </source>
</reference>
<dbReference type="InterPro" id="IPR021858">
    <property type="entry name" value="Fun_TF"/>
</dbReference>
<feature type="compositionally biased region" description="Polar residues" evidence="1">
    <location>
        <begin position="148"/>
        <end position="164"/>
    </location>
</feature>
<dbReference type="EMBL" id="JBFCZG010000002">
    <property type="protein sequence ID" value="KAL3425451.1"/>
    <property type="molecule type" value="Genomic_DNA"/>
</dbReference>
<evidence type="ECO:0000256" key="1">
    <source>
        <dbReference type="SAM" id="MobiDB-lite"/>
    </source>
</evidence>
<gene>
    <name evidence="2" type="ORF">PVAG01_02242</name>
</gene>
<evidence type="ECO:0000313" key="3">
    <source>
        <dbReference type="Proteomes" id="UP001629113"/>
    </source>
</evidence>
<dbReference type="Proteomes" id="UP001629113">
    <property type="component" value="Unassembled WGS sequence"/>
</dbReference>
<accession>A0ABR4PRD0</accession>
<organism evidence="2 3">
    <name type="scientific">Phlyctema vagabunda</name>
    <dbReference type="NCBI Taxonomy" id="108571"/>
    <lineage>
        <taxon>Eukaryota</taxon>
        <taxon>Fungi</taxon>
        <taxon>Dikarya</taxon>
        <taxon>Ascomycota</taxon>
        <taxon>Pezizomycotina</taxon>
        <taxon>Leotiomycetes</taxon>
        <taxon>Helotiales</taxon>
        <taxon>Dermateaceae</taxon>
        <taxon>Phlyctema</taxon>
    </lineage>
</organism>
<evidence type="ECO:0000313" key="2">
    <source>
        <dbReference type="EMBL" id="KAL3425451.1"/>
    </source>
</evidence>